<dbReference type="GO" id="GO:0003700">
    <property type="term" value="F:DNA-binding transcription factor activity"/>
    <property type="evidence" value="ECO:0007669"/>
    <property type="project" value="InterPro"/>
</dbReference>
<dbReference type="InterPro" id="IPR036388">
    <property type="entry name" value="WH-like_DNA-bd_sf"/>
</dbReference>
<dbReference type="InterPro" id="IPR000835">
    <property type="entry name" value="HTH_MarR-typ"/>
</dbReference>
<gene>
    <name evidence="3" type="ORF">DIW82_07500</name>
</gene>
<dbReference type="GO" id="GO:0006950">
    <property type="term" value="P:response to stress"/>
    <property type="evidence" value="ECO:0007669"/>
    <property type="project" value="TreeGrafter"/>
</dbReference>
<evidence type="ECO:0000259" key="2">
    <source>
        <dbReference type="PROSITE" id="PS50995"/>
    </source>
</evidence>
<dbReference type="STRING" id="863239.GCA_000213935_01709"/>
<feature type="region of interest" description="Disordered" evidence="1">
    <location>
        <begin position="146"/>
        <end position="180"/>
    </location>
</feature>
<evidence type="ECO:0000313" key="3">
    <source>
        <dbReference type="EMBL" id="HCT14626.1"/>
    </source>
</evidence>
<dbReference type="SUPFAM" id="SSF46785">
    <property type="entry name" value="Winged helix' DNA-binding domain"/>
    <property type="match status" value="1"/>
</dbReference>
<dbReference type="InterPro" id="IPR039422">
    <property type="entry name" value="MarR/SlyA-like"/>
</dbReference>
<name>A0A3D4SZB4_9CORY</name>
<dbReference type="SMART" id="SM00347">
    <property type="entry name" value="HTH_MARR"/>
    <property type="match status" value="1"/>
</dbReference>
<dbReference type="PANTHER" id="PTHR33164">
    <property type="entry name" value="TRANSCRIPTIONAL REGULATOR, MARR FAMILY"/>
    <property type="match status" value="1"/>
</dbReference>
<feature type="compositionally biased region" description="Acidic residues" evidence="1">
    <location>
        <begin position="146"/>
        <end position="165"/>
    </location>
</feature>
<proteinExistence type="predicted"/>
<dbReference type="Gene3D" id="1.10.10.10">
    <property type="entry name" value="Winged helix-like DNA-binding domain superfamily/Winged helix DNA-binding domain"/>
    <property type="match status" value="1"/>
</dbReference>
<feature type="domain" description="HTH marR-type" evidence="2">
    <location>
        <begin position="12"/>
        <end position="144"/>
    </location>
</feature>
<protein>
    <submittedName>
        <fullName evidence="3">MarR family transcriptional regulator</fullName>
    </submittedName>
</protein>
<evidence type="ECO:0000256" key="1">
    <source>
        <dbReference type="SAM" id="MobiDB-lite"/>
    </source>
</evidence>
<dbReference type="PANTHER" id="PTHR33164:SF43">
    <property type="entry name" value="HTH-TYPE TRANSCRIPTIONAL REPRESSOR YETL"/>
    <property type="match status" value="1"/>
</dbReference>
<dbReference type="PRINTS" id="PR00598">
    <property type="entry name" value="HTHMARR"/>
</dbReference>
<dbReference type="AlphaFoldDB" id="A0A3D4SZB4"/>
<organism evidence="3 4">
    <name type="scientific">Corynebacterium nuruki</name>
    <dbReference type="NCBI Taxonomy" id="1032851"/>
    <lineage>
        <taxon>Bacteria</taxon>
        <taxon>Bacillati</taxon>
        <taxon>Actinomycetota</taxon>
        <taxon>Actinomycetes</taxon>
        <taxon>Mycobacteriales</taxon>
        <taxon>Corynebacteriaceae</taxon>
        <taxon>Corynebacterium</taxon>
    </lineage>
</organism>
<dbReference type="PROSITE" id="PS50995">
    <property type="entry name" value="HTH_MARR_2"/>
    <property type="match status" value="1"/>
</dbReference>
<evidence type="ECO:0000313" key="4">
    <source>
        <dbReference type="Proteomes" id="UP000261739"/>
    </source>
</evidence>
<dbReference type="Pfam" id="PF12802">
    <property type="entry name" value="MarR_2"/>
    <property type="match status" value="1"/>
</dbReference>
<accession>A0A3D4SZB4</accession>
<dbReference type="InterPro" id="IPR036390">
    <property type="entry name" value="WH_DNA-bd_sf"/>
</dbReference>
<reference evidence="3 4" key="1">
    <citation type="journal article" date="2018" name="Nat. Biotechnol.">
        <title>A standardized bacterial taxonomy based on genome phylogeny substantially revises the tree of life.</title>
        <authorList>
            <person name="Parks D.H."/>
            <person name="Chuvochina M."/>
            <person name="Waite D.W."/>
            <person name="Rinke C."/>
            <person name="Skarshewski A."/>
            <person name="Chaumeil P.A."/>
            <person name="Hugenholtz P."/>
        </authorList>
    </citation>
    <scope>NUCLEOTIDE SEQUENCE [LARGE SCALE GENOMIC DNA]</scope>
    <source>
        <strain evidence="3">UBA11247</strain>
    </source>
</reference>
<comment type="caution">
    <text evidence="3">The sequence shown here is derived from an EMBL/GenBank/DDBJ whole genome shotgun (WGS) entry which is preliminary data.</text>
</comment>
<sequence>MSDTPHLPHDLLASPSFQLEKLRRRTRDFVEKDLAHEGFNLREYWVLTYLVDGDAASQSTLGEVIGVDRSDMVRLVDALEQRSLAHRVKDPKDRRRQIISVTKKGRKTQGTLSPIVRDAEDRALDESTSKQLKHLKKLAKSIIAAEEEDEAASLGDTDDIDDIDTGDGNGTDAPEPAGRD</sequence>
<dbReference type="Proteomes" id="UP000261739">
    <property type="component" value="Unassembled WGS sequence"/>
</dbReference>
<dbReference type="EMBL" id="DQID01000194">
    <property type="protein sequence ID" value="HCT14626.1"/>
    <property type="molecule type" value="Genomic_DNA"/>
</dbReference>